<organism evidence="6 7">
    <name type="scientific">Anoxynatronum buryatiense</name>
    <dbReference type="NCBI Taxonomy" id="489973"/>
    <lineage>
        <taxon>Bacteria</taxon>
        <taxon>Bacillati</taxon>
        <taxon>Bacillota</taxon>
        <taxon>Clostridia</taxon>
        <taxon>Eubacteriales</taxon>
        <taxon>Clostridiaceae</taxon>
        <taxon>Anoxynatronum</taxon>
    </lineage>
</organism>
<dbReference type="NCBIfam" id="TIGR02550">
    <property type="entry name" value="flagell_flgL"/>
    <property type="match status" value="1"/>
</dbReference>
<keyword evidence="7" id="KW-1185">Reference proteome</keyword>
<evidence type="ECO:0000256" key="3">
    <source>
        <dbReference type="ARBA" id="ARBA00023143"/>
    </source>
</evidence>
<sequence>MRITNNMMVQTMMRNLNRNMLRLNDKQIQHSTGKRINKPSDDPLGISKSLRLRTDISVMNQYKRNAEDAYSFMDNTETALINMLEGMQRVRELAVQASSETLTQEETIKIDAEISEIRKQLIDLANYTYSGKNVFSGKKTDQPLLDQYGNYLVDLMKSQDPNVLDDKWDFEMSTREKIQVNSLGFEIFEAEEREVVYAPTDAAADWTLELPYRDGSGSLSLTVVNGNGDGPEKQADGTWTVGANWGALSADELITTAMKEIGEITGPVLGEYRFELTQRNELDTSTDPPTVSANVEYLKAIPLNATIVDEYATPAVWEASYTADITEASFGGNTPPTIVFNGVEVVFLRDESAPAGYEIEDPPTDKNRITITLGGAAPLADQTPTDYLPAVETALRALSDIRGSGVEGFRFNAVGGTLQAVAPERSGTVHNKAYFAGTVPSVTPRADQLAIQGASVIRYIEAGQKAGLFQMFDKLEANLLDGKQEDISNMLNLIDAHINAILTVRSEVGAKTNRVELIVNRIEDDTLNYRDLMSKIEDADMAQVIIELMNEENVYRSALAVGARIIQPTLLDFLR</sequence>
<evidence type="ECO:0000259" key="5">
    <source>
        <dbReference type="Pfam" id="PF00700"/>
    </source>
</evidence>
<dbReference type="Pfam" id="PF00669">
    <property type="entry name" value="Flagellin_N"/>
    <property type="match status" value="1"/>
</dbReference>
<dbReference type="PANTHER" id="PTHR42792">
    <property type="entry name" value="FLAGELLIN"/>
    <property type="match status" value="1"/>
</dbReference>
<dbReference type="SUPFAM" id="SSF64518">
    <property type="entry name" value="Phase 1 flagellin"/>
    <property type="match status" value="1"/>
</dbReference>
<proteinExistence type="inferred from homology"/>
<dbReference type="EMBL" id="FXUF01000004">
    <property type="protein sequence ID" value="SMP52478.1"/>
    <property type="molecule type" value="Genomic_DNA"/>
</dbReference>
<feature type="domain" description="Flagellin N-terminal" evidence="4">
    <location>
        <begin position="3"/>
        <end position="140"/>
    </location>
</feature>
<dbReference type="InterPro" id="IPR001029">
    <property type="entry name" value="Flagellin_N"/>
</dbReference>
<keyword evidence="6" id="KW-0966">Cell projection</keyword>
<evidence type="ECO:0000256" key="2">
    <source>
        <dbReference type="ARBA" id="ARBA00005709"/>
    </source>
</evidence>
<dbReference type="GO" id="GO:0071973">
    <property type="term" value="P:bacterial-type flagellum-dependent cell motility"/>
    <property type="evidence" value="ECO:0007669"/>
    <property type="project" value="InterPro"/>
</dbReference>
<dbReference type="PANTHER" id="PTHR42792:SF1">
    <property type="entry name" value="FLAGELLAR HOOK-ASSOCIATED PROTEIN 3"/>
    <property type="match status" value="1"/>
</dbReference>
<evidence type="ECO:0000259" key="4">
    <source>
        <dbReference type="Pfam" id="PF00669"/>
    </source>
</evidence>
<dbReference type="Proteomes" id="UP001158066">
    <property type="component" value="Unassembled WGS sequence"/>
</dbReference>
<dbReference type="Gene3D" id="1.20.1330.10">
    <property type="entry name" value="f41 fragment of flagellin, N-terminal domain"/>
    <property type="match status" value="2"/>
</dbReference>
<evidence type="ECO:0000313" key="6">
    <source>
        <dbReference type="EMBL" id="SMP52478.1"/>
    </source>
</evidence>
<comment type="subcellular location">
    <subcellularLocation>
        <location evidence="1">Bacterial flagellum</location>
    </subcellularLocation>
</comment>
<dbReference type="GO" id="GO:0005198">
    <property type="term" value="F:structural molecule activity"/>
    <property type="evidence" value="ECO:0007669"/>
    <property type="project" value="InterPro"/>
</dbReference>
<reference evidence="6" key="1">
    <citation type="submission" date="2017-05" db="EMBL/GenBank/DDBJ databases">
        <authorList>
            <person name="Varghese N."/>
            <person name="Submissions S."/>
        </authorList>
    </citation>
    <scope>NUCLEOTIDE SEQUENCE</scope>
    <source>
        <strain evidence="6">Su22</strain>
    </source>
</reference>
<keyword evidence="6" id="KW-0969">Cilium</keyword>
<feature type="domain" description="Flagellin C-terminal" evidence="5">
    <location>
        <begin position="492"/>
        <end position="574"/>
    </location>
</feature>
<dbReference type="InterPro" id="IPR013384">
    <property type="entry name" value="Flagell_FlgL"/>
</dbReference>
<accession>A0AA45WVB5</accession>
<dbReference type="InterPro" id="IPR046358">
    <property type="entry name" value="Flagellin_C"/>
</dbReference>
<dbReference type="RefSeq" id="WP_283408906.1">
    <property type="nucleotide sequence ID" value="NZ_FXUF01000004.1"/>
</dbReference>
<protein>
    <submittedName>
        <fullName evidence="6">Flagellar hook-associated protein 3</fullName>
    </submittedName>
</protein>
<dbReference type="AlphaFoldDB" id="A0AA45WVB5"/>
<evidence type="ECO:0000256" key="1">
    <source>
        <dbReference type="ARBA" id="ARBA00004365"/>
    </source>
</evidence>
<keyword evidence="6" id="KW-0282">Flagellum</keyword>
<dbReference type="InterPro" id="IPR001492">
    <property type="entry name" value="Flagellin"/>
</dbReference>
<dbReference type="GO" id="GO:0009424">
    <property type="term" value="C:bacterial-type flagellum hook"/>
    <property type="evidence" value="ECO:0007669"/>
    <property type="project" value="InterPro"/>
</dbReference>
<gene>
    <name evidence="6" type="ORF">SAMN06296020_104245</name>
</gene>
<name>A0AA45WVB5_9CLOT</name>
<comment type="caution">
    <text evidence="6">The sequence shown here is derived from an EMBL/GenBank/DDBJ whole genome shotgun (WGS) entry which is preliminary data.</text>
</comment>
<comment type="similarity">
    <text evidence="2">Belongs to the bacterial flagellin family.</text>
</comment>
<evidence type="ECO:0000313" key="7">
    <source>
        <dbReference type="Proteomes" id="UP001158066"/>
    </source>
</evidence>
<dbReference type="Pfam" id="PF00700">
    <property type="entry name" value="Flagellin_C"/>
    <property type="match status" value="1"/>
</dbReference>
<keyword evidence="3" id="KW-0975">Bacterial flagellum</keyword>